<feature type="region of interest" description="Disordered" evidence="1">
    <location>
        <begin position="97"/>
        <end position="139"/>
    </location>
</feature>
<proteinExistence type="predicted"/>
<evidence type="ECO:0000313" key="3">
    <source>
        <dbReference type="Proteomes" id="UP000515158"/>
    </source>
</evidence>
<evidence type="ECO:0000256" key="2">
    <source>
        <dbReference type="SAM" id="SignalP"/>
    </source>
</evidence>
<gene>
    <name evidence="4" type="primary">LOC117653537</name>
</gene>
<keyword evidence="3" id="KW-1185">Reference proteome</keyword>
<protein>
    <submittedName>
        <fullName evidence="4">Uncharacterized protein LOC117653537</fullName>
    </submittedName>
</protein>
<feature type="chain" id="PRO_5027620433" evidence="2">
    <location>
        <begin position="27"/>
        <end position="139"/>
    </location>
</feature>
<dbReference type="KEGG" id="tpal:117653537"/>
<dbReference type="RefSeq" id="XP_034255169.1">
    <property type="nucleotide sequence ID" value="XM_034399278.1"/>
</dbReference>
<feature type="signal peptide" evidence="2">
    <location>
        <begin position="1"/>
        <end position="26"/>
    </location>
</feature>
<evidence type="ECO:0000313" key="4">
    <source>
        <dbReference type="RefSeq" id="XP_034255169.1"/>
    </source>
</evidence>
<sequence>MAQPHWALALLAASLAGLLLADAALGQTFTYSRGWKPGGKRSRVASLAPPPPLPPRFRALGAALPPSGAFLDDAAGLPDDQAPVRFVVEGLSERWAPYEGPSWRPQPQDHGQDKRHDADRDSELYRHGELSTQGDHDDH</sequence>
<dbReference type="Proteomes" id="UP000515158">
    <property type="component" value="Unplaced"/>
</dbReference>
<dbReference type="OrthoDB" id="10575761at2759"/>
<reference evidence="4" key="1">
    <citation type="submission" date="2025-08" db="UniProtKB">
        <authorList>
            <consortium name="RefSeq"/>
        </authorList>
    </citation>
    <scope>IDENTIFICATION</scope>
    <source>
        <tissue evidence="4">Total insect</tissue>
    </source>
</reference>
<dbReference type="GeneID" id="117653537"/>
<dbReference type="InParanoid" id="A0A6P9ACU8"/>
<dbReference type="AlphaFoldDB" id="A0A6P9ACU8"/>
<keyword evidence="2" id="KW-0732">Signal</keyword>
<name>A0A6P9ACU8_THRPL</name>
<accession>A0A6P9ACU8</accession>
<feature type="compositionally biased region" description="Basic and acidic residues" evidence="1">
    <location>
        <begin position="110"/>
        <end position="139"/>
    </location>
</feature>
<organism evidence="4">
    <name type="scientific">Thrips palmi</name>
    <name type="common">Melon thrips</name>
    <dbReference type="NCBI Taxonomy" id="161013"/>
    <lineage>
        <taxon>Eukaryota</taxon>
        <taxon>Metazoa</taxon>
        <taxon>Ecdysozoa</taxon>
        <taxon>Arthropoda</taxon>
        <taxon>Hexapoda</taxon>
        <taxon>Insecta</taxon>
        <taxon>Pterygota</taxon>
        <taxon>Neoptera</taxon>
        <taxon>Paraneoptera</taxon>
        <taxon>Thysanoptera</taxon>
        <taxon>Terebrantia</taxon>
        <taxon>Thripoidea</taxon>
        <taxon>Thripidae</taxon>
        <taxon>Thrips</taxon>
    </lineage>
</organism>
<evidence type="ECO:0000256" key="1">
    <source>
        <dbReference type="SAM" id="MobiDB-lite"/>
    </source>
</evidence>